<proteinExistence type="predicted"/>
<feature type="non-terminal residue" evidence="1">
    <location>
        <position position="1"/>
    </location>
</feature>
<gene>
    <name evidence="1" type="ORF">UFOVP324_1</name>
</gene>
<organism evidence="1">
    <name type="scientific">uncultured Caudovirales phage</name>
    <dbReference type="NCBI Taxonomy" id="2100421"/>
    <lineage>
        <taxon>Viruses</taxon>
        <taxon>Duplodnaviria</taxon>
        <taxon>Heunggongvirae</taxon>
        <taxon>Uroviricota</taxon>
        <taxon>Caudoviricetes</taxon>
        <taxon>Peduoviridae</taxon>
        <taxon>Maltschvirus</taxon>
        <taxon>Maltschvirus maltsch</taxon>
    </lineage>
</organism>
<dbReference type="EMBL" id="LR796334">
    <property type="protein sequence ID" value="CAB4137031.1"/>
    <property type="molecule type" value="Genomic_DNA"/>
</dbReference>
<sequence length="64" mass="7368">LNEQLDKPNQFDINLGGGIIINDLHKCLEVKRERLLNLDGYNQKVVFLQTKIIKDHINVEVSIP</sequence>
<reference evidence="1" key="1">
    <citation type="submission" date="2020-04" db="EMBL/GenBank/DDBJ databases">
        <authorList>
            <person name="Chiriac C."/>
            <person name="Salcher M."/>
            <person name="Ghai R."/>
            <person name="Kavagutti S V."/>
        </authorList>
    </citation>
    <scope>NUCLEOTIDE SEQUENCE</scope>
</reference>
<evidence type="ECO:0000313" key="1">
    <source>
        <dbReference type="EMBL" id="CAB4137031.1"/>
    </source>
</evidence>
<name>A0A6J5LSC5_9CAUD</name>
<protein>
    <submittedName>
        <fullName evidence="1">Uncharacterized protein</fullName>
    </submittedName>
</protein>
<accession>A0A6J5LSC5</accession>